<comment type="similarity">
    <text evidence="1">Belongs to the 'phage' integrase family.</text>
</comment>
<dbReference type="InterPro" id="IPR004107">
    <property type="entry name" value="Integrase_SAM-like_N"/>
</dbReference>
<dbReference type="PROSITE" id="PS51898">
    <property type="entry name" value="TYR_RECOMBINASE"/>
    <property type="match status" value="1"/>
</dbReference>
<dbReference type="PANTHER" id="PTHR30349">
    <property type="entry name" value="PHAGE INTEGRASE-RELATED"/>
    <property type="match status" value="1"/>
</dbReference>
<dbReference type="GO" id="GO:0006310">
    <property type="term" value="P:DNA recombination"/>
    <property type="evidence" value="ECO:0007669"/>
    <property type="project" value="UniProtKB-KW"/>
</dbReference>
<evidence type="ECO:0000256" key="4">
    <source>
        <dbReference type="ARBA" id="ARBA00023172"/>
    </source>
</evidence>
<dbReference type="Gene3D" id="1.10.443.10">
    <property type="entry name" value="Intergrase catalytic core"/>
    <property type="match status" value="1"/>
</dbReference>
<name>A0A1E5GMW0_9ENTE</name>
<dbReference type="InterPro" id="IPR013762">
    <property type="entry name" value="Integrase-like_cat_sf"/>
</dbReference>
<evidence type="ECO:0000313" key="6">
    <source>
        <dbReference type="EMBL" id="OEG13991.1"/>
    </source>
</evidence>
<comment type="caution">
    <text evidence="6">The sequence shown here is derived from an EMBL/GenBank/DDBJ whole genome shotgun (WGS) entry which is preliminary data.</text>
</comment>
<gene>
    <name evidence="6" type="ORF">BCR21_03085</name>
</gene>
<dbReference type="Proteomes" id="UP000094068">
    <property type="component" value="Unassembled WGS sequence"/>
</dbReference>
<protein>
    <recommendedName>
        <fullName evidence="5">Tyr recombinase domain-containing protein</fullName>
    </recommendedName>
</protein>
<dbReference type="AlphaFoldDB" id="A0A1E5GMW0"/>
<organism evidence="6 7">
    <name type="scientific">Enterococcus ureasiticus</name>
    <dbReference type="NCBI Taxonomy" id="903984"/>
    <lineage>
        <taxon>Bacteria</taxon>
        <taxon>Bacillati</taxon>
        <taxon>Bacillota</taxon>
        <taxon>Bacilli</taxon>
        <taxon>Lactobacillales</taxon>
        <taxon>Enterococcaceae</taxon>
        <taxon>Enterococcus</taxon>
    </lineage>
</organism>
<dbReference type="PANTHER" id="PTHR30349:SF41">
    <property type="entry name" value="INTEGRASE_RECOMBINASE PROTEIN MJ0367-RELATED"/>
    <property type="match status" value="1"/>
</dbReference>
<dbReference type="InterPro" id="IPR002104">
    <property type="entry name" value="Integrase_catalytic"/>
</dbReference>
<accession>A0A1E5GMW0</accession>
<dbReference type="Gene3D" id="1.10.150.130">
    <property type="match status" value="1"/>
</dbReference>
<dbReference type="RefSeq" id="WP_069645041.1">
    <property type="nucleotide sequence ID" value="NZ_MIJZ01000001.1"/>
</dbReference>
<dbReference type="CDD" id="cd01189">
    <property type="entry name" value="INT_ICEBs1_C_like"/>
    <property type="match status" value="1"/>
</dbReference>
<dbReference type="GO" id="GO:0003677">
    <property type="term" value="F:DNA binding"/>
    <property type="evidence" value="ECO:0007669"/>
    <property type="project" value="UniProtKB-KW"/>
</dbReference>
<dbReference type="EMBL" id="MIJZ01000001">
    <property type="protein sequence ID" value="OEG13991.1"/>
    <property type="molecule type" value="Genomic_DNA"/>
</dbReference>
<dbReference type="Pfam" id="PF14659">
    <property type="entry name" value="Phage_int_SAM_3"/>
    <property type="match status" value="1"/>
</dbReference>
<dbReference type="InterPro" id="IPR010998">
    <property type="entry name" value="Integrase_recombinase_N"/>
</dbReference>
<evidence type="ECO:0000256" key="2">
    <source>
        <dbReference type="ARBA" id="ARBA00022908"/>
    </source>
</evidence>
<proteinExistence type="inferred from homology"/>
<feature type="domain" description="Tyr recombinase" evidence="5">
    <location>
        <begin position="169"/>
        <end position="361"/>
    </location>
</feature>
<evidence type="ECO:0000313" key="7">
    <source>
        <dbReference type="Proteomes" id="UP000094068"/>
    </source>
</evidence>
<evidence type="ECO:0000259" key="5">
    <source>
        <dbReference type="PROSITE" id="PS51898"/>
    </source>
</evidence>
<reference evidence="7" key="1">
    <citation type="submission" date="2016-09" db="EMBL/GenBank/DDBJ databases">
        <authorList>
            <person name="Gulvik C.A."/>
        </authorList>
    </citation>
    <scope>NUCLEOTIDE SEQUENCE [LARGE SCALE GENOMIC DNA]</scope>
    <source>
        <strain evidence="7">DSM 23328</strain>
    </source>
</reference>
<dbReference type="InterPro" id="IPR011010">
    <property type="entry name" value="DNA_brk_join_enz"/>
</dbReference>
<dbReference type="STRING" id="903984.BCR21_03085"/>
<keyword evidence="7" id="KW-1185">Reference proteome</keyword>
<dbReference type="SUPFAM" id="SSF56349">
    <property type="entry name" value="DNA breaking-rejoining enzymes"/>
    <property type="match status" value="1"/>
</dbReference>
<dbReference type="OrthoDB" id="2285763at2"/>
<dbReference type="GO" id="GO:0015074">
    <property type="term" value="P:DNA integration"/>
    <property type="evidence" value="ECO:0007669"/>
    <property type="project" value="UniProtKB-KW"/>
</dbReference>
<dbReference type="Pfam" id="PF00589">
    <property type="entry name" value="Phage_integrase"/>
    <property type="match status" value="1"/>
</dbReference>
<keyword evidence="3" id="KW-0238">DNA-binding</keyword>
<keyword evidence="2" id="KW-0229">DNA integration</keyword>
<sequence length="377" mass="43576">MAKKGENIYKRKDGRWEGRYIKGRNKTGSIKYGYVYAKKYKEVKTKLIVVKAGLIERGDKEVKEELVKEWCDFWLESEVKPVVKSSTYAQYHWLCSTYIVPYFKNCYLHNLATEDIQKFIITLEKQDLASGTIRNIFTLLKKMLISAKKQQLLFGSPYKQIRLPHKQKKTIAALSRGDQRRLEAVALNETGCSPIILSLYLGLRIGEISGLKWSDIDFNNEVVYIQRTVSRVKTSFKTENKTNIIISSPKTEQSYRLVPLSKKIVYYLLDKKKHSQSDYVVTCKNNLAEPRVIRYRFKSSVKKAGISDTHFHILRHTFATRCIEMGTDITSLSKLLGHTSVKMTLDIYTDSMLESRKSIVQKLDQLMINKHENSSAS</sequence>
<keyword evidence="4" id="KW-0233">DNA recombination</keyword>
<dbReference type="InterPro" id="IPR050090">
    <property type="entry name" value="Tyrosine_recombinase_XerCD"/>
</dbReference>
<evidence type="ECO:0000256" key="3">
    <source>
        <dbReference type="ARBA" id="ARBA00023125"/>
    </source>
</evidence>
<evidence type="ECO:0000256" key="1">
    <source>
        <dbReference type="ARBA" id="ARBA00008857"/>
    </source>
</evidence>